<sequence length="47" mass="5143">MGHGGHDVVFSSLMPLNAPAFNIGKRDLDIFEALSSIQEFIIRTPSL</sequence>
<dbReference type="AlphaFoldDB" id="Q0V1X0"/>
<organism evidence="1 2">
    <name type="scientific">Phaeosphaeria nodorum (strain SN15 / ATCC MYA-4574 / FGSC 10173)</name>
    <name type="common">Glume blotch fungus</name>
    <name type="synonym">Parastagonospora nodorum</name>
    <dbReference type="NCBI Taxonomy" id="321614"/>
    <lineage>
        <taxon>Eukaryota</taxon>
        <taxon>Fungi</taxon>
        <taxon>Dikarya</taxon>
        <taxon>Ascomycota</taxon>
        <taxon>Pezizomycotina</taxon>
        <taxon>Dothideomycetes</taxon>
        <taxon>Pleosporomycetidae</taxon>
        <taxon>Pleosporales</taxon>
        <taxon>Pleosporineae</taxon>
        <taxon>Phaeosphaeriaceae</taxon>
        <taxon>Parastagonospora</taxon>
    </lineage>
</organism>
<protein>
    <submittedName>
        <fullName evidence="1">Uncharacterized protein</fullName>
    </submittedName>
</protein>
<dbReference type="RefSeq" id="XP_001792615.1">
    <property type="nucleotide sequence ID" value="XM_001792563.1"/>
</dbReference>
<evidence type="ECO:0000313" key="2">
    <source>
        <dbReference type="Proteomes" id="UP000001055"/>
    </source>
</evidence>
<dbReference type="HOGENOM" id="CLU_3175587_0_0_1"/>
<gene>
    <name evidence="1" type="ORF">SNOG_01994</name>
</gene>
<proteinExistence type="predicted"/>
<evidence type="ECO:0000313" key="1">
    <source>
        <dbReference type="EMBL" id="EAT90206.1"/>
    </source>
</evidence>
<name>Q0V1X0_PHANO</name>
<reference evidence="2" key="1">
    <citation type="journal article" date="2007" name="Plant Cell">
        <title>Dothideomycete-plant interactions illuminated by genome sequencing and EST analysis of the wheat pathogen Stagonospora nodorum.</title>
        <authorList>
            <person name="Hane J.K."/>
            <person name="Lowe R.G."/>
            <person name="Solomon P.S."/>
            <person name="Tan K.C."/>
            <person name="Schoch C.L."/>
            <person name="Spatafora J.W."/>
            <person name="Crous P.W."/>
            <person name="Kodira C."/>
            <person name="Birren B.W."/>
            <person name="Galagan J.E."/>
            <person name="Torriani S.F."/>
            <person name="McDonald B.A."/>
            <person name="Oliver R.P."/>
        </authorList>
    </citation>
    <scope>NUCLEOTIDE SEQUENCE [LARGE SCALE GENOMIC DNA]</scope>
    <source>
        <strain evidence="2">SN15 / ATCC MYA-4574 / FGSC 10173</strain>
    </source>
</reference>
<accession>Q0V1X0</accession>
<dbReference type="Proteomes" id="UP000001055">
    <property type="component" value="Unassembled WGS sequence"/>
</dbReference>
<dbReference type="InParanoid" id="Q0V1X0"/>
<dbReference type="EMBL" id="CH445327">
    <property type="protein sequence ID" value="EAT90206.1"/>
    <property type="molecule type" value="Genomic_DNA"/>
</dbReference>
<dbReference type="GeneID" id="5969465"/>
<dbReference type="KEGG" id="pno:SNOG_01994"/>